<feature type="compositionally biased region" description="Polar residues" evidence="1">
    <location>
        <begin position="37"/>
        <end position="47"/>
    </location>
</feature>
<reference evidence="2 3" key="1">
    <citation type="submission" date="2019-12" db="EMBL/GenBank/DDBJ databases">
        <authorList>
            <person name="Alioto T."/>
            <person name="Alioto T."/>
            <person name="Gomez Garrido J."/>
        </authorList>
    </citation>
    <scope>NUCLEOTIDE SEQUENCE [LARGE SCALE GENOMIC DNA]</scope>
</reference>
<dbReference type="Proteomes" id="UP000594638">
    <property type="component" value="Unassembled WGS sequence"/>
</dbReference>
<gene>
    <name evidence="2" type="ORF">OLEA9_A108441</name>
</gene>
<protein>
    <submittedName>
        <fullName evidence="2">Uncharacterized protein</fullName>
    </submittedName>
</protein>
<dbReference type="EMBL" id="CACTIH010003624">
    <property type="protein sequence ID" value="CAA2979036.1"/>
    <property type="molecule type" value="Genomic_DNA"/>
</dbReference>
<accession>A0A8S0RH77</accession>
<organism evidence="2 3">
    <name type="scientific">Olea europaea subsp. europaea</name>
    <dbReference type="NCBI Taxonomy" id="158383"/>
    <lineage>
        <taxon>Eukaryota</taxon>
        <taxon>Viridiplantae</taxon>
        <taxon>Streptophyta</taxon>
        <taxon>Embryophyta</taxon>
        <taxon>Tracheophyta</taxon>
        <taxon>Spermatophyta</taxon>
        <taxon>Magnoliopsida</taxon>
        <taxon>eudicotyledons</taxon>
        <taxon>Gunneridae</taxon>
        <taxon>Pentapetalae</taxon>
        <taxon>asterids</taxon>
        <taxon>lamiids</taxon>
        <taxon>Lamiales</taxon>
        <taxon>Oleaceae</taxon>
        <taxon>Oleeae</taxon>
        <taxon>Olea</taxon>
    </lineage>
</organism>
<feature type="region of interest" description="Disordered" evidence="1">
    <location>
        <begin position="32"/>
        <end position="82"/>
    </location>
</feature>
<sequence length="123" mass="13935">MANNNNEIKKQKKRAFNFVKVAFLMFKNRSNDKPKQITKSTQPSNGNWKKFVGSMRPLHLQDDDRPLPPSPPFPSTSPFSEEIICSGASPTPSYLSGDTMSQYASATNLCELESDIIQFPHWR</sequence>
<keyword evidence="3" id="KW-1185">Reference proteome</keyword>
<name>A0A8S0RH77_OLEEU</name>
<dbReference type="PANTHER" id="PTHR36378">
    <property type="entry name" value="COTTON FIBER PROTEIN"/>
    <property type="match status" value="1"/>
</dbReference>
<evidence type="ECO:0000313" key="3">
    <source>
        <dbReference type="Proteomes" id="UP000594638"/>
    </source>
</evidence>
<evidence type="ECO:0000256" key="1">
    <source>
        <dbReference type="SAM" id="MobiDB-lite"/>
    </source>
</evidence>
<dbReference type="OrthoDB" id="1926607at2759"/>
<dbReference type="AlphaFoldDB" id="A0A8S0RH77"/>
<comment type="caution">
    <text evidence="2">The sequence shown here is derived from an EMBL/GenBank/DDBJ whole genome shotgun (WGS) entry which is preliminary data.</text>
</comment>
<dbReference type="PANTHER" id="PTHR36378:SF1">
    <property type="entry name" value="COTTON FIBER PROTEIN"/>
    <property type="match status" value="1"/>
</dbReference>
<evidence type="ECO:0000313" key="2">
    <source>
        <dbReference type="EMBL" id="CAA2979036.1"/>
    </source>
</evidence>
<proteinExistence type="predicted"/>
<dbReference type="Gramene" id="OE9A108441T1">
    <property type="protein sequence ID" value="OE9A108441C1"/>
    <property type="gene ID" value="OE9A108441"/>
</dbReference>